<keyword evidence="2" id="KW-1185">Reference proteome</keyword>
<evidence type="ECO:0000313" key="1">
    <source>
        <dbReference type="EMBL" id="QSG14130.1"/>
    </source>
</evidence>
<accession>A0A897NI72</accession>
<dbReference type="SUPFAM" id="SSF55961">
    <property type="entry name" value="Bet v1-like"/>
    <property type="match status" value="1"/>
</dbReference>
<dbReference type="Proteomes" id="UP000663292">
    <property type="component" value="Chromosome"/>
</dbReference>
<dbReference type="InterPro" id="IPR023393">
    <property type="entry name" value="START-like_dom_sf"/>
</dbReference>
<organism evidence="1 2">
    <name type="scientific">Halapricum desulfuricans</name>
    <dbReference type="NCBI Taxonomy" id="2841257"/>
    <lineage>
        <taxon>Archaea</taxon>
        <taxon>Methanobacteriati</taxon>
        <taxon>Methanobacteriota</taxon>
        <taxon>Stenosarchaea group</taxon>
        <taxon>Halobacteria</taxon>
        <taxon>Halobacteriales</taxon>
        <taxon>Haloarculaceae</taxon>
        <taxon>Halapricum</taxon>
    </lineage>
</organism>
<gene>
    <name evidence="1" type="ORF">HSEST_0583</name>
</gene>
<name>A0A897NI72_9EURY</name>
<protein>
    <submittedName>
        <fullName evidence="1">START/RHO_alpha_C/PITP/Bet_v1/CoxG/CalC (SRPBCC)ligand-binding domain superfamily protein</fullName>
    </submittedName>
</protein>
<evidence type="ECO:0000313" key="2">
    <source>
        <dbReference type="Proteomes" id="UP000663292"/>
    </source>
</evidence>
<dbReference type="Gene3D" id="3.30.530.20">
    <property type="match status" value="1"/>
</dbReference>
<proteinExistence type="predicted"/>
<reference evidence="1 2" key="1">
    <citation type="submission" date="2020-11" db="EMBL/GenBank/DDBJ databases">
        <title>Carbohydrate-dependent, anaerobic sulfur respiration: A novel catabolism in halophilic archaea.</title>
        <authorList>
            <person name="Sorokin D.Y."/>
            <person name="Messina E."/>
            <person name="Smedile F."/>
            <person name="La Cono V."/>
            <person name="Hallsworth J.E."/>
            <person name="Yakimov M.M."/>
        </authorList>
    </citation>
    <scope>NUCLEOTIDE SEQUENCE [LARGE SCALE GENOMIC DNA]</scope>
    <source>
        <strain evidence="1 2">HSR-Est</strain>
    </source>
</reference>
<dbReference type="RefSeq" id="WP_229122073.1">
    <property type="nucleotide sequence ID" value="NZ_CP064791.1"/>
</dbReference>
<dbReference type="EMBL" id="CP064791">
    <property type="protein sequence ID" value="QSG14130.1"/>
    <property type="molecule type" value="Genomic_DNA"/>
</dbReference>
<sequence>METFELQQTVDAPIGDVRAAMLDLEPFMLASGFDEIEIDGDVLEISKALGLLKISLTLRRLDDPESVLAFEQVDGIFESMTTSYSLADRDGQTVVTARTEFALDAPGGSILDGTVVKRQRRKEITGQFEYLRRAVS</sequence>
<dbReference type="GeneID" id="68857223"/>
<dbReference type="AlphaFoldDB" id="A0A897NI72"/>